<dbReference type="PROSITE" id="PS50005">
    <property type="entry name" value="TPR"/>
    <property type="match status" value="1"/>
</dbReference>
<keyword evidence="1" id="KW-0802">TPR repeat</keyword>
<reference evidence="2 3" key="1">
    <citation type="journal article" date="2013" name="PLoS Genet.">
        <title>Distinctive expansion of potential virulence genes in the genome of the oomycete fish pathogen Saprolegnia parasitica.</title>
        <authorList>
            <person name="Jiang R.H."/>
            <person name="de Bruijn I."/>
            <person name="Haas B.J."/>
            <person name="Belmonte R."/>
            <person name="Lobach L."/>
            <person name="Christie J."/>
            <person name="van den Ackerveken G."/>
            <person name="Bottin A."/>
            <person name="Bulone V."/>
            <person name="Diaz-Moreno S.M."/>
            <person name="Dumas B."/>
            <person name="Fan L."/>
            <person name="Gaulin E."/>
            <person name="Govers F."/>
            <person name="Grenville-Briggs L.J."/>
            <person name="Horner N.R."/>
            <person name="Levin J.Z."/>
            <person name="Mammella M."/>
            <person name="Meijer H.J."/>
            <person name="Morris P."/>
            <person name="Nusbaum C."/>
            <person name="Oome S."/>
            <person name="Phillips A.J."/>
            <person name="van Rooyen D."/>
            <person name="Rzeszutek E."/>
            <person name="Saraiva M."/>
            <person name="Secombes C.J."/>
            <person name="Seidl M.F."/>
            <person name="Snel B."/>
            <person name="Stassen J.H."/>
            <person name="Sykes S."/>
            <person name="Tripathy S."/>
            <person name="van den Berg H."/>
            <person name="Vega-Arreguin J.C."/>
            <person name="Wawra S."/>
            <person name="Young S.K."/>
            <person name="Zeng Q."/>
            <person name="Dieguez-Uribeondo J."/>
            <person name="Russ C."/>
            <person name="Tyler B.M."/>
            <person name="van West P."/>
        </authorList>
    </citation>
    <scope>NUCLEOTIDE SEQUENCE [LARGE SCALE GENOMIC DNA]</scope>
    <source>
        <strain evidence="2 3">CBS 223.65</strain>
    </source>
</reference>
<dbReference type="AlphaFoldDB" id="A0A067CFY8"/>
<dbReference type="GeneID" id="24131584"/>
<dbReference type="OrthoDB" id="9991317at2759"/>
<dbReference type="InterPro" id="IPR011990">
    <property type="entry name" value="TPR-like_helical_dom_sf"/>
</dbReference>
<dbReference type="SUPFAM" id="SSF48452">
    <property type="entry name" value="TPR-like"/>
    <property type="match status" value="1"/>
</dbReference>
<name>A0A067CFY8_SAPPC</name>
<dbReference type="RefSeq" id="XP_012203901.1">
    <property type="nucleotide sequence ID" value="XM_012348511.1"/>
</dbReference>
<sequence>MAATSVLVPRLYRALLRLAKTCHANEIANKSIYAGVRSGGLLPYDGVQEDWKREQGFRLHLDVLSPTDVQAMTWKDVVSAIHLKFATPSRLADTERIDRGFSTLRALGDHNALIELCVSNGAFTPKRRMPSMRFKVGDVVDVQGLGRGVICNWYYPTLKYMDTRKKAIKIKYTVLLHTDRTNEEDRWKMYRVTQERLHMAEIPTAISNPSLIFFFDGFEHGRHVPSQALAQRFPDDVEAHPAPVLPTIMQLQNADESLLTQYLRSADTTIVRFTKVALESIWLNEAGEVAKAALDDAMAVYEGGAADQGKAILHDLVETYPDWAPALEKLAMATLADEHFGEAQKLFQRVLDLKPCHFRALSGLATCAVRQRDWTLAHDTAAKLIRLEPDSVIARKVLTKVDEALYHLL</sequence>
<evidence type="ECO:0000256" key="1">
    <source>
        <dbReference type="PROSITE-ProRule" id="PRU00339"/>
    </source>
</evidence>
<dbReference type="OMA" id="RTNEEDR"/>
<organism evidence="2 3">
    <name type="scientific">Saprolegnia parasitica (strain CBS 223.65)</name>
    <dbReference type="NCBI Taxonomy" id="695850"/>
    <lineage>
        <taxon>Eukaryota</taxon>
        <taxon>Sar</taxon>
        <taxon>Stramenopiles</taxon>
        <taxon>Oomycota</taxon>
        <taxon>Saprolegniomycetes</taxon>
        <taxon>Saprolegniales</taxon>
        <taxon>Saprolegniaceae</taxon>
        <taxon>Saprolegnia</taxon>
    </lineage>
</organism>
<dbReference type="EMBL" id="KK583232">
    <property type="protein sequence ID" value="KDO25476.1"/>
    <property type="molecule type" value="Genomic_DNA"/>
</dbReference>
<proteinExistence type="predicted"/>
<dbReference type="Proteomes" id="UP000030745">
    <property type="component" value="Unassembled WGS sequence"/>
</dbReference>
<protein>
    <submittedName>
        <fullName evidence="2">Uncharacterized protein</fullName>
    </submittedName>
</protein>
<gene>
    <name evidence="2" type="ORF">SPRG_09419</name>
</gene>
<feature type="repeat" description="TPR" evidence="1">
    <location>
        <begin position="324"/>
        <end position="357"/>
    </location>
</feature>
<dbReference type="InterPro" id="IPR019734">
    <property type="entry name" value="TPR_rpt"/>
</dbReference>
<accession>A0A067CFY8</accession>
<keyword evidence="3" id="KW-1185">Reference proteome</keyword>
<dbReference type="VEuPathDB" id="FungiDB:SPRG_09419"/>
<evidence type="ECO:0000313" key="3">
    <source>
        <dbReference type="Proteomes" id="UP000030745"/>
    </source>
</evidence>
<evidence type="ECO:0000313" key="2">
    <source>
        <dbReference type="EMBL" id="KDO25476.1"/>
    </source>
</evidence>
<dbReference type="Gene3D" id="1.25.40.10">
    <property type="entry name" value="Tetratricopeptide repeat domain"/>
    <property type="match status" value="1"/>
</dbReference>
<dbReference type="KEGG" id="spar:SPRG_09419"/>